<protein>
    <submittedName>
        <fullName evidence="11">Glycosyltransferase</fullName>
        <ecNumber evidence="11">2.4.-.-</ecNumber>
    </submittedName>
</protein>
<evidence type="ECO:0000259" key="10">
    <source>
        <dbReference type="Pfam" id="PF00535"/>
    </source>
</evidence>
<dbReference type="SUPFAM" id="SSF53448">
    <property type="entry name" value="Nucleotide-diphospho-sugar transferases"/>
    <property type="match status" value="1"/>
</dbReference>
<sequence length="342" mass="39395">MVNLSEQTLQDSTSTDAYVRKRTHELSLLSIVIPTYNEELVIHVLYHRLREVLDQLSIPYELIFVNDGSKDQTLRELMKLAREHSEVKVIDFSRNFGHQIAVTAGMDHSQGDAVVIMDADLQDSPQLIKEFVAKWRDGYDVVYAIREERKGETVFKRATAKLFYRTMQRLTDVHIPLDTGDFRLMNRNVVDSLTAIHERHRFIRGLVAWAGYSQIGVPYVRDERYAGETKYPLKKMIKFALDGITSFSFKPLQWATKVGFTVALLGFISAIVIVYEKIFTNVTIQGWASIMVALLVIGGMQLLVLGIVGEYIGRIYDEVRARPLYLIQDLYNFDNEKQLYRM</sequence>
<evidence type="ECO:0000256" key="4">
    <source>
        <dbReference type="ARBA" id="ARBA00022679"/>
    </source>
</evidence>
<dbReference type="GO" id="GO:0005886">
    <property type="term" value="C:plasma membrane"/>
    <property type="evidence" value="ECO:0007669"/>
    <property type="project" value="UniProtKB-SubCell"/>
</dbReference>
<dbReference type="Gene3D" id="3.90.550.10">
    <property type="entry name" value="Spore Coat Polysaccharide Biosynthesis Protein SpsA, Chain A"/>
    <property type="match status" value="1"/>
</dbReference>
<keyword evidence="5 9" id="KW-0812">Transmembrane</keyword>
<evidence type="ECO:0000256" key="8">
    <source>
        <dbReference type="ARBA" id="ARBA00038152"/>
    </source>
</evidence>
<keyword evidence="3 11" id="KW-0328">Glycosyltransferase</keyword>
<dbReference type="FunFam" id="3.90.550.10:FF:000079">
    <property type="entry name" value="Probable glycosyl transferase"/>
    <property type="match status" value="1"/>
</dbReference>
<comment type="subcellular location">
    <subcellularLocation>
        <location evidence="1">Cell membrane</location>
        <topology evidence="1">Multi-pass membrane protein</topology>
    </subcellularLocation>
</comment>
<dbReference type="CDD" id="cd04187">
    <property type="entry name" value="DPM1_like_bac"/>
    <property type="match status" value="1"/>
</dbReference>
<evidence type="ECO:0000313" key="12">
    <source>
        <dbReference type="Proteomes" id="UP001139263"/>
    </source>
</evidence>
<feature type="transmembrane region" description="Helical" evidence="9">
    <location>
        <begin position="254"/>
        <end position="275"/>
    </location>
</feature>
<dbReference type="GO" id="GO:0016757">
    <property type="term" value="F:glycosyltransferase activity"/>
    <property type="evidence" value="ECO:0007669"/>
    <property type="project" value="UniProtKB-KW"/>
</dbReference>
<feature type="domain" description="Glycosyltransferase 2-like" evidence="10">
    <location>
        <begin position="30"/>
        <end position="192"/>
    </location>
</feature>
<evidence type="ECO:0000256" key="6">
    <source>
        <dbReference type="ARBA" id="ARBA00022989"/>
    </source>
</evidence>
<dbReference type="InterPro" id="IPR050256">
    <property type="entry name" value="Glycosyltransferase_2"/>
</dbReference>
<evidence type="ECO:0000256" key="7">
    <source>
        <dbReference type="ARBA" id="ARBA00023136"/>
    </source>
</evidence>
<organism evidence="11 12">
    <name type="scientific">Sulfoacidibacillus ferrooxidans</name>
    <dbReference type="NCBI Taxonomy" id="2005001"/>
    <lineage>
        <taxon>Bacteria</taxon>
        <taxon>Bacillati</taxon>
        <taxon>Bacillota</taxon>
        <taxon>Bacilli</taxon>
        <taxon>Bacillales</taxon>
        <taxon>Alicyclobacillaceae</taxon>
        <taxon>Sulfoacidibacillus</taxon>
    </lineage>
</organism>
<comment type="similarity">
    <text evidence="8">Belongs to the glycosyltransferase 2 family. GtrB subfamily.</text>
</comment>
<accession>A0A9X2ACQ3</accession>
<dbReference type="AlphaFoldDB" id="A0A9X2ACQ3"/>
<keyword evidence="6 9" id="KW-1133">Transmembrane helix</keyword>
<evidence type="ECO:0000256" key="2">
    <source>
        <dbReference type="ARBA" id="ARBA00022475"/>
    </source>
</evidence>
<name>A0A9X2ACQ3_9BACL</name>
<reference evidence="11" key="1">
    <citation type="submission" date="2022-03" db="EMBL/GenBank/DDBJ databases">
        <title>Draft Genome Sequence of Firmicute Strain S0AB, a Heterotrophic Iron/Sulfur-Oxidizing Extreme Acidophile.</title>
        <authorList>
            <person name="Vergara E."/>
            <person name="Pakostova E."/>
            <person name="Johnson D.B."/>
            <person name="Holmes D.S."/>
        </authorList>
    </citation>
    <scope>NUCLEOTIDE SEQUENCE</scope>
    <source>
        <strain evidence="11">S0AB</strain>
    </source>
</reference>
<evidence type="ECO:0000313" key="11">
    <source>
        <dbReference type="EMBL" id="MCI0184029.1"/>
    </source>
</evidence>
<comment type="caution">
    <text evidence="11">The sequence shown here is derived from an EMBL/GenBank/DDBJ whole genome shotgun (WGS) entry which is preliminary data.</text>
</comment>
<evidence type="ECO:0000256" key="3">
    <source>
        <dbReference type="ARBA" id="ARBA00022676"/>
    </source>
</evidence>
<keyword evidence="2" id="KW-1003">Cell membrane</keyword>
<keyword evidence="12" id="KW-1185">Reference proteome</keyword>
<feature type="transmembrane region" description="Helical" evidence="9">
    <location>
        <begin position="287"/>
        <end position="312"/>
    </location>
</feature>
<keyword evidence="7 9" id="KW-0472">Membrane</keyword>
<dbReference type="EMBL" id="JALBUF010000007">
    <property type="protein sequence ID" value="MCI0184029.1"/>
    <property type="molecule type" value="Genomic_DNA"/>
</dbReference>
<dbReference type="InterPro" id="IPR001173">
    <property type="entry name" value="Glyco_trans_2-like"/>
</dbReference>
<gene>
    <name evidence="11" type="ORF">MM817_02324</name>
</gene>
<dbReference type="Pfam" id="PF00535">
    <property type="entry name" value="Glycos_transf_2"/>
    <property type="match status" value="1"/>
</dbReference>
<proteinExistence type="inferred from homology"/>
<dbReference type="PANTHER" id="PTHR48090">
    <property type="entry name" value="UNDECAPRENYL-PHOSPHATE 4-DEOXY-4-FORMAMIDO-L-ARABINOSE TRANSFERASE-RELATED"/>
    <property type="match status" value="1"/>
</dbReference>
<dbReference type="InterPro" id="IPR029044">
    <property type="entry name" value="Nucleotide-diphossugar_trans"/>
</dbReference>
<dbReference type="PANTHER" id="PTHR48090:SF1">
    <property type="entry name" value="PROPHAGE BACTOPRENOL GLUCOSYL TRANSFERASE HOMOLOG"/>
    <property type="match status" value="1"/>
</dbReference>
<dbReference type="Proteomes" id="UP001139263">
    <property type="component" value="Unassembled WGS sequence"/>
</dbReference>
<keyword evidence="4 11" id="KW-0808">Transferase</keyword>
<evidence type="ECO:0000256" key="1">
    <source>
        <dbReference type="ARBA" id="ARBA00004651"/>
    </source>
</evidence>
<dbReference type="EC" id="2.4.-.-" evidence="11"/>
<evidence type="ECO:0000256" key="9">
    <source>
        <dbReference type="SAM" id="Phobius"/>
    </source>
</evidence>
<evidence type="ECO:0000256" key="5">
    <source>
        <dbReference type="ARBA" id="ARBA00022692"/>
    </source>
</evidence>